<sequence length="57" mass="6554">MLASGYVFTKNYPMMSRDLYSRCYEACYTAPQTIALHGYLLLAYAASFFPLFNKKPN</sequence>
<keyword evidence="1" id="KW-0812">Transmembrane</keyword>
<reference evidence="2" key="2">
    <citation type="journal article" date="2015" name="Data Brief">
        <title>Shoot transcriptome of the giant reed, Arundo donax.</title>
        <authorList>
            <person name="Barrero R.A."/>
            <person name="Guerrero F.D."/>
            <person name="Moolhuijzen P."/>
            <person name="Goolsby J.A."/>
            <person name="Tidwell J."/>
            <person name="Bellgard S.E."/>
            <person name="Bellgard M.I."/>
        </authorList>
    </citation>
    <scope>NUCLEOTIDE SEQUENCE</scope>
    <source>
        <tissue evidence="2">Shoot tissue taken approximately 20 cm above the soil surface</tissue>
    </source>
</reference>
<protein>
    <submittedName>
        <fullName evidence="2">Uncharacterized protein</fullName>
    </submittedName>
</protein>
<keyword evidence="1" id="KW-1133">Transmembrane helix</keyword>
<accession>A0A0A8ZAB1</accession>
<proteinExistence type="predicted"/>
<name>A0A0A8ZAB1_ARUDO</name>
<evidence type="ECO:0000313" key="2">
    <source>
        <dbReference type="EMBL" id="JAD31817.1"/>
    </source>
</evidence>
<dbReference type="AlphaFoldDB" id="A0A0A8ZAB1"/>
<feature type="transmembrane region" description="Helical" evidence="1">
    <location>
        <begin position="34"/>
        <end position="52"/>
    </location>
</feature>
<organism evidence="2">
    <name type="scientific">Arundo donax</name>
    <name type="common">Giant reed</name>
    <name type="synonym">Donax arundinaceus</name>
    <dbReference type="NCBI Taxonomy" id="35708"/>
    <lineage>
        <taxon>Eukaryota</taxon>
        <taxon>Viridiplantae</taxon>
        <taxon>Streptophyta</taxon>
        <taxon>Embryophyta</taxon>
        <taxon>Tracheophyta</taxon>
        <taxon>Spermatophyta</taxon>
        <taxon>Magnoliopsida</taxon>
        <taxon>Liliopsida</taxon>
        <taxon>Poales</taxon>
        <taxon>Poaceae</taxon>
        <taxon>PACMAD clade</taxon>
        <taxon>Arundinoideae</taxon>
        <taxon>Arundineae</taxon>
        <taxon>Arundo</taxon>
    </lineage>
</organism>
<dbReference type="EMBL" id="GBRH01266078">
    <property type="protein sequence ID" value="JAD31817.1"/>
    <property type="molecule type" value="Transcribed_RNA"/>
</dbReference>
<evidence type="ECO:0000256" key="1">
    <source>
        <dbReference type="SAM" id="Phobius"/>
    </source>
</evidence>
<keyword evidence="1" id="KW-0472">Membrane</keyword>
<reference evidence="2" key="1">
    <citation type="submission" date="2014-09" db="EMBL/GenBank/DDBJ databases">
        <authorList>
            <person name="Magalhaes I.L.F."/>
            <person name="Oliveira U."/>
            <person name="Santos F.R."/>
            <person name="Vidigal T.H.D.A."/>
            <person name="Brescovit A.D."/>
            <person name="Santos A.J."/>
        </authorList>
    </citation>
    <scope>NUCLEOTIDE SEQUENCE</scope>
    <source>
        <tissue evidence="2">Shoot tissue taken approximately 20 cm above the soil surface</tissue>
    </source>
</reference>